<evidence type="ECO:0000256" key="6">
    <source>
        <dbReference type="ARBA" id="ARBA00023134"/>
    </source>
</evidence>
<keyword evidence="11" id="KW-1185">Reference proteome</keyword>
<feature type="binding site" evidence="7">
    <location>
        <begin position="139"/>
        <end position="142"/>
    </location>
    <ligand>
        <name>GTP</name>
        <dbReference type="ChEBI" id="CHEBI:37565"/>
    </ligand>
</feature>
<accession>A0A512MD39</accession>
<keyword evidence="6 7" id="KW-0342">GTP-binding</keyword>
<dbReference type="InterPro" id="IPR027417">
    <property type="entry name" value="P-loop_NTPase"/>
</dbReference>
<dbReference type="Gene3D" id="3.40.50.300">
    <property type="entry name" value="P-loop containing nucleotide triphosphate hydrolases"/>
    <property type="match status" value="1"/>
</dbReference>
<evidence type="ECO:0000256" key="5">
    <source>
        <dbReference type="ARBA" id="ARBA00022917"/>
    </source>
</evidence>
<dbReference type="PANTHER" id="PTHR43556">
    <property type="entry name" value="PEPTIDE CHAIN RELEASE FACTOR RF3"/>
    <property type="match status" value="1"/>
</dbReference>
<dbReference type="PRINTS" id="PR00315">
    <property type="entry name" value="ELONGATNFCT"/>
</dbReference>
<keyword evidence="4 7" id="KW-0547">Nucleotide-binding</keyword>
<gene>
    <name evidence="7 10" type="primary">prfC</name>
    <name evidence="10" type="ORF">BGE01nite_39370</name>
</gene>
<dbReference type="Gene3D" id="2.40.30.10">
    <property type="entry name" value="Translation factors"/>
    <property type="match status" value="1"/>
</dbReference>
<keyword evidence="3 7" id="KW-0963">Cytoplasm</keyword>
<dbReference type="InterPro" id="IPR009000">
    <property type="entry name" value="Transl_B-barrel_sf"/>
</dbReference>
<feature type="binding site" evidence="7">
    <location>
        <begin position="17"/>
        <end position="24"/>
    </location>
    <ligand>
        <name>GTP</name>
        <dbReference type="ChEBI" id="CHEBI:37565"/>
    </ligand>
</feature>
<dbReference type="Proteomes" id="UP000321577">
    <property type="component" value="Unassembled WGS sequence"/>
</dbReference>
<comment type="similarity">
    <text evidence="2 7">Belongs to the TRAFAC class translation factor GTPase superfamily. Classic translation factor GTPase family. PrfC subfamily.</text>
</comment>
<comment type="function">
    <text evidence="7">Increases the formation of ribosomal termination complexes and stimulates activities of RF-1 and RF-2. It binds guanine nucleotides and has strong preference for UGA stop codons. It may interact directly with the ribosome. The stimulation of RF-1 and RF-2 is significantly reduced by GTP and GDP, but not by GMP.</text>
</comment>
<dbReference type="OrthoDB" id="9804431at2"/>
<dbReference type="InterPro" id="IPR032090">
    <property type="entry name" value="RF3_C"/>
</dbReference>
<dbReference type="InterPro" id="IPR041732">
    <property type="entry name" value="RF3_GTP-bd"/>
</dbReference>
<evidence type="ECO:0000259" key="9">
    <source>
        <dbReference type="PROSITE" id="PS51722"/>
    </source>
</evidence>
<dbReference type="AlphaFoldDB" id="A0A512MD39"/>
<comment type="subcellular location">
    <subcellularLocation>
        <location evidence="1 7">Cytoplasm</location>
    </subcellularLocation>
</comment>
<evidence type="ECO:0000256" key="1">
    <source>
        <dbReference type="ARBA" id="ARBA00004496"/>
    </source>
</evidence>
<dbReference type="Pfam" id="PF22042">
    <property type="entry name" value="EF-G_D2"/>
    <property type="match status" value="1"/>
</dbReference>
<comment type="caution">
    <text evidence="10">The sequence shown here is derived from an EMBL/GenBank/DDBJ whole genome shotgun (WGS) entry which is preliminary data.</text>
</comment>
<reference evidence="10 11" key="1">
    <citation type="submission" date="2019-07" db="EMBL/GenBank/DDBJ databases">
        <title>Whole genome shotgun sequence of Brevifollis gellanilyticus NBRC 108608.</title>
        <authorList>
            <person name="Hosoyama A."/>
            <person name="Uohara A."/>
            <person name="Ohji S."/>
            <person name="Ichikawa N."/>
        </authorList>
    </citation>
    <scope>NUCLEOTIDE SEQUENCE [LARGE SCALE GENOMIC DNA]</scope>
    <source>
        <strain evidence="10 11">NBRC 108608</strain>
    </source>
</reference>
<dbReference type="InterPro" id="IPR031157">
    <property type="entry name" value="G_TR_CS"/>
</dbReference>
<sequence length="540" mass="60351">MSAASEVARRRTFAIISHPDAGKTTLTEKLLLYGGAVQLAGSVTARKNQRATTSDWMELEKQRGISVSSTVLQFEYKDCVVNLLDTPGHKDFSEDTYRVLTAVDAAVMVIDAGKGIESQTLKLFEVCRRRGVPIFTFMNKLDRPARPPLDLLDELEKVLGIASCPMNWPLGDGVDFKGVFDRQSNQVHLFERTVGGMFRAPVNVKGIEDESVSNALPPLVYARVCEELELLDGVGAEFSLEKVRRGQITPVFYGSAMNNFGVQMMLDSFLAMAPTPAPRLVGERIVEPDSETFSGFVFKIQANMNPRHRDHVAFIRIVSGCFQRDMSATNTRTGTKMRLGNSQRLFAQERETVNEAWAGDVVGLVGNYGFQIGDTLSDDPNIKYDEMPRFAPECFAYLHNENTAKFKRFRDGLDQLLKEGVAQPFELPDAFVRIPLLGAVGPLQFDVLKYRLESEYSAEVRLEYAPWTIVRWIREKNPEDAPKPVRGQTTKPKPNLAASYDTTLALDAFGNWVALFSDKVSAGYFETKNGEKFEISAYPF</sequence>
<evidence type="ECO:0000256" key="7">
    <source>
        <dbReference type="HAMAP-Rule" id="MF_00072"/>
    </source>
</evidence>
<dbReference type="GO" id="GO:0006449">
    <property type="term" value="P:regulation of translational termination"/>
    <property type="evidence" value="ECO:0007669"/>
    <property type="project" value="UniProtKB-UniRule"/>
</dbReference>
<dbReference type="PROSITE" id="PS00301">
    <property type="entry name" value="G_TR_1"/>
    <property type="match status" value="1"/>
</dbReference>
<dbReference type="NCBIfam" id="TIGR00503">
    <property type="entry name" value="prfC"/>
    <property type="match status" value="1"/>
</dbReference>
<dbReference type="GO" id="GO:0016149">
    <property type="term" value="F:translation release factor activity, codon specific"/>
    <property type="evidence" value="ECO:0007669"/>
    <property type="project" value="UniProtKB-UniRule"/>
</dbReference>
<keyword evidence="5 7" id="KW-0648">Protein biosynthesis</keyword>
<dbReference type="SUPFAM" id="SSF50447">
    <property type="entry name" value="Translation proteins"/>
    <property type="match status" value="1"/>
</dbReference>
<dbReference type="Gene3D" id="3.30.70.3280">
    <property type="entry name" value="Peptide chain release factor 3, domain III"/>
    <property type="match status" value="1"/>
</dbReference>
<dbReference type="EMBL" id="BKAG01000033">
    <property type="protein sequence ID" value="GEP44646.1"/>
    <property type="molecule type" value="Genomic_DNA"/>
</dbReference>
<dbReference type="PROSITE" id="PS51722">
    <property type="entry name" value="G_TR_2"/>
    <property type="match status" value="1"/>
</dbReference>
<dbReference type="InterPro" id="IPR035647">
    <property type="entry name" value="EFG_III/V"/>
</dbReference>
<dbReference type="InterPro" id="IPR000795">
    <property type="entry name" value="T_Tr_GTP-bd_dom"/>
</dbReference>
<evidence type="ECO:0000313" key="11">
    <source>
        <dbReference type="Proteomes" id="UP000321577"/>
    </source>
</evidence>
<dbReference type="FunFam" id="3.40.50.300:FF:000542">
    <property type="entry name" value="Peptide chain release factor 3"/>
    <property type="match status" value="1"/>
</dbReference>
<dbReference type="GO" id="GO:0005525">
    <property type="term" value="F:GTP binding"/>
    <property type="evidence" value="ECO:0007669"/>
    <property type="project" value="UniProtKB-UniRule"/>
</dbReference>
<dbReference type="HAMAP" id="MF_00072">
    <property type="entry name" value="Rel_fac_3"/>
    <property type="match status" value="1"/>
</dbReference>
<dbReference type="SUPFAM" id="SSF52540">
    <property type="entry name" value="P-loop containing nucleoside triphosphate hydrolases"/>
    <property type="match status" value="1"/>
</dbReference>
<dbReference type="SUPFAM" id="SSF54980">
    <property type="entry name" value="EF-G C-terminal domain-like"/>
    <property type="match status" value="1"/>
</dbReference>
<dbReference type="GO" id="GO:0003924">
    <property type="term" value="F:GTPase activity"/>
    <property type="evidence" value="ECO:0007669"/>
    <property type="project" value="InterPro"/>
</dbReference>
<dbReference type="NCBIfam" id="NF001964">
    <property type="entry name" value="PRK00741.1"/>
    <property type="match status" value="1"/>
</dbReference>
<feature type="domain" description="Tr-type G" evidence="9">
    <location>
        <begin position="8"/>
        <end position="277"/>
    </location>
</feature>
<dbReference type="PANTHER" id="PTHR43556:SF2">
    <property type="entry name" value="PEPTIDE CHAIN RELEASE FACTOR RF3"/>
    <property type="match status" value="1"/>
</dbReference>
<dbReference type="InterPro" id="IPR004548">
    <property type="entry name" value="PrfC"/>
</dbReference>
<dbReference type="RefSeq" id="WP_146852794.1">
    <property type="nucleotide sequence ID" value="NZ_BKAG01000033.1"/>
</dbReference>
<protein>
    <recommendedName>
        <fullName evidence="7 8">Peptide chain release factor 3</fullName>
        <shortName evidence="7">RF-3</shortName>
    </recommendedName>
</protein>
<dbReference type="Pfam" id="PF16658">
    <property type="entry name" value="RF3_C"/>
    <property type="match status" value="1"/>
</dbReference>
<dbReference type="GO" id="GO:0005829">
    <property type="term" value="C:cytosol"/>
    <property type="evidence" value="ECO:0007669"/>
    <property type="project" value="TreeGrafter"/>
</dbReference>
<evidence type="ECO:0000256" key="2">
    <source>
        <dbReference type="ARBA" id="ARBA00009978"/>
    </source>
</evidence>
<evidence type="ECO:0000256" key="8">
    <source>
        <dbReference type="NCBIfam" id="TIGR00503"/>
    </source>
</evidence>
<dbReference type="NCBIfam" id="TIGR00231">
    <property type="entry name" value="small_GTP"/>
    <property type="match status" value="1"/>
</dbReference>
<evidence type="ECO:0000256" key="3">
    <source>
        <dbReference type="ARBA" id="ARBA00022490"/>
    </source>
</evidence>
<dbReference type="GO" id="GO:0016150">
    <property type="term" value="F:translation release factor activity, codon nonspecific"/>
    <property type="evidence" value="ECO:0007669"/>
    <property type="project" value="TreeGrafter"/>
</dbReference>
<dbReference type="CDD" id="cd04169">
    <property type="entry name" value="RF3"/>
    <property type="match status" value="1"/>
</dbReference>
<feature type="binding site" evidence="7">
    <location>
        <begin position="85"/>
        <end position="89"/>
    </location>
    <ligand>
        <name>GTP</name>
        <dbReference type="ChEBI" id="CHEBI:37565"/>
    </ligand>
</feature>
<proteinExistence type="inferred from homology"/>
<organism evidence="10 11">
    <name type="scientific">Brevifollis gellanilyticus</name>
    <dbReference type="NCBI Taxonomy" id="748831"/>
    <lineage>
        <taxon>Bacteria</taxon>
        <taxon>Pseudomonadati</taxon>
        <taxon>Verrucomicrobiota</taxon>
        <taxon>Verrucomicrobiia</taxon>
        <taxon>Verrucomicrobiales</taxon>
        <taxon>Verrucomicrobiaceae</taxon>
    </lineage>
</organism>
<evidence type="ECO:0000256" key="4">
    <source>
        <dbReference type="ARBA" id="ARBA00022741"/>
    </source>
</evidence>
<dbReference type="InterPro" id="IPR053905">
    <property type="entry name" value="EF-G-like_DII"/>
</dbReference>
<dbReference type="InterPro" id="IPR005225">
    <property type="entry name" value="Small_GTP-bd"/>
</dbReference>
<dbReference type="Pfam" id="PF00009">
    <property type="entry name" value="GTP_EFTU"/>
    <property type="match status" value="1"/>
</dbReference>
<dbReference type="InterPro" id="IPR038467">
    <property type="entry name" value="RF3_dom_3_sf"/>
</dbReference>
<name>A0A512MD39_9BACT</name>
<evidence type="ECO:0000313" key="10">
    <source>
        <dbReference type="EMBL" id="GEP44646.1"/>
    </source>
</evidence>